<evidence type="ECO:0000313" key="3">
    <source>
        <dbReference type="Proteomes" id="UP001074726"/>
    </source>
</evidence>
<name>A0ABT4CEB3_9ACTN</name>
<dbReference type="InterPro" id="IPR055247">
    <property type="entry name" value="InsJ-like_HTH"/>
</dbReference>
<proteinExistence type="predicted"/>
<protein>
    <submittedName>
        <fullName evidence="2">Helix-turn-helix domain-containing protein</fullName>
    </submittedName>
</protein>
<gene>
    <name evidence="2" type="ORF">NYO98_07940</name>
</gene>
<comment type="caution">
    <text evidence="2">The sequence shown here is derived from an EMBL/GenBank/DDBJ whole genome shotgun (WGS) entry which is preliminary data.</text>
</comment>
<evidence type="ECO:0000313" key="2">
    <source>
        <dbReference type="EMBL" id="MCY4726207.1"/>
    </source>
</evidence>
<dbReference type="Pfam" id="PF13518">
    <property type="entry name" value="HTH_28"/>
    <property type="match status" value="1"/>
</dbReference>
<organism evidence="2 3">
    <name type="scientific">Nocardioides pini</name>
    <dbReference type="NCBI Taxonomy" id="2975053"/>
    <lineage>
        <taxon>Bacteria</taxon>
        <taxon>Bacillati</taxon>
        <taxon>Actinomycetota</taxon>
        <taxon>Actinomycetes</taxon>
        <taxon>Propionibacteriales</taxon>
        <taxon>Nocardioidaceae</taxon>
        <taxon>Nocardioides</taxon>
    </lineage>
</organism>
<dbReference type="PRINTS" id="PR00379">
    <property type="entry name" value="INTEIN"/>
</dbReference>
<dbReference type="RefSeq" id="WP_268111043.1">
    <property type="nucleotide sequence ID" value="NZ_JAPPUX010000002.1"/>
</dbReference>
<evidence type="ECO:0000259" key="1">
    <source>
        <dbReference type="Pfam" id="PF13518"/>
    </source>
</evidence>
<keyword evidence="3" id="KW-1185">Reference proteome</keyword>
<dbReference type="Gene3D" id="3.10.28.10">
    <property type="entry name" value="Homing endonucleases"/>
    <property type="match status" value="1"/>
</dbReference>
<dbReference type="InterPro" id="IPR006142">
    <property type="entry name" value="INTEIN"/>
</dbReference>
<accession>A0ABT4CEB3</accession>
<feature type="domain" description="Insertion element IS150 protein InsJ-like helix-turn-helix" evidence="1">
    <location>
        <begin position="6"/>
        <end position="38"/>
    </location>
</feature>
<dbReference type="Proteomes" id="UP001074726">
    <property type="component" value="Unassembled WGS sequence"/>
</dbReference>
<dbReference type="InterPro" id="IPR027434">
    <property type="entry name" value="Homing_endonucl"/>
</dbReference>
<sequence length="246" mass="26978">MHGLPERARVMDLLARGATLSEASRETGIARSTIRSWLATTPRIDPGCVVCCSAVPWPSGDYSALLGFYLGDGCVSRHGTHTTLRVSCDAALPGVVRDVSALMRSLSPGGVFAISAPGTTVVQSNWKHWPCLFPQHGPGRKHERDIVLADWREEVARAFPGPFLRGLFHSDGARVNNWATRVVAGEKRRYDYARWQFSNRSEDILLLCCWALDLAGVPWRRSGPWTVSVSRRDAVASLDALVGPKS</sequence>
<reference evidence="2" key="1">
    <citation type="submission" date="2022-08" db="EMBL/GenBank/DDBJ databases">
        <title>Genome sequencing of Nocardioides sp. STR2.</title>
        <authorList>
            <person name="So Y."/>
        </authorList>
    </citation>
    <scope>NUCLEOTIDE SEQUENCE</scope>
    <source>
        <strain evidence="2">STR2</strain>
    </source>
</reference>
<dbReference type="EMBL" id="JAPPUX010000002">
    <property type="protein sequence ID" value="MCY4726207.1"/>
    <property type="molecule type" value="Genomic_DNA"/>
</dbReference>